<reference evidence="2 3" key="1">
    <citation type="submission" date="2018-08" db="EMBL/GenBank/DDBJ databases">
        <authorList>
            <person name="Laetsch R D."/>
            <person name="Stevens L."/>
            <person name="Kumar S."/>
            <person name="Blaxter L. M."/>
        </authorList>
    </citation>
    <scope>NUCLEOTIDE SEQUENCE [LARGE SCALE GENOMIC DNA]</scope>
</reference>
<gene>
    <name evidence="2" type="ORF">NLS_LOCUS3379</name>
</gene>
<name>A0A3P6SP23_LITSI</name>
<evidence type="ECO:0000313" key="3">
    <source>
        <dbReference type="Proteomes" id="UP000277928"/>
    </source>
</evidence>
<sequence>MSGVSLQSGGFWSSLFHQTDDRGFQLGHFDRFVNGYGEIVCPESDLRYIFGPESIDLGPCCDPCDENWIKILKNGEFMCFTSDTCILIYINAYSRNTQCKSFREKSRYVDYVSSLTIVFSQGYAFPHGDGLVRTAKQVIIPETQNDHSFLGVVLRERHPSSTEGATAAFLCPPFGIIKLHKFAFGCDPDILWPPAVGARFWVTLDDVNQFLDESSTRVWKVDGTADDVEFGIGSTPIDIPKLYLWQWNKTFNRSGIFAIGNFISKTAETVIPTEEINRNCQGSSNMSTSMGSQNYDRNEIGKSTNAQSNSAAITLLLEILNDENIRDLVIERHQQAFENYIFEISDL</sequence>
<keyword evidence="3" id="KW-1185">Reference proteome</keyword>
<dbReference type="OrthoDB" id="5789857at2759"/>
<dbReference type="AlphaFoldDB" id="A0A3P6SP23"/>
<dbReference type="OMA" id="LHKFAFG"/>
<dbReference type="EMBL" id="UYRX01000181">
    <property type="protein sequence ID" value="VDK76726.1"/>
    <property type="molecule type" value="Genomic_DNA"/>
</dbReference>
<proteinExistence type="predicted"/>
<feature type="region of interest" description="Disordered" evidence="1">
    <location>
        <begin position="281"/>
        <end position="303"/>
    </location>
</feature>
<organism evidence="2 3">
    <name type="scientific">Litomosoides sigmodontis</name>
    <name type="common">Filarial nematode worm</name>
    <dbReference type="NCBI Taxonomy" id="42156"/>
    <lineage>
        <taxon>Eukaryota</taxon>
        <taxon>Metazoa</taxon>
        <taxon>Ecdysozoa</taxon>
        <taxon>Nematoda</taxon>
        <taxon>Chromadorea</taxon>
        <taxon>Rhabditida</taxon>
        <taxon>Spirurina</taxon>
        <taxon>Spiruromorpha</taxon>
        <taxon>Filarioidea</taxon>
        <taxon>Onchocercidae</taxon>
        <taxon>Litomosoides</taxon>
    </lineage>
</organism>
<evidence type="ECO:0000256" key="1">
    <source>
        <dbReference type="SAM" id="MobiDB-lite"/>
    </source>
</evidence>
<accession>A0A3P6SP23</accession>
<evidence type="ECO:0000313" key="2">
    <source>
        <dbReference type="EMBL" id="VDK76726.1"/>
    </source>
</evidence>
<protein>
    <submittedName>
        <fullName evidence="2">Uncharacterized protein</fullName>
    </submittedName>
</protein>
<dbReference type="Proteomes" id="UP000277928">
    <property type="component" value="Unassembled WGS sequence"/>
</dbReference>